<keyword evidence="2 11" id="KW-0547">Nucleotide-binding</keyword>
<dbReference type="InterPro" id="IPR050534">
    <property type="entry name" value="Coronavir_polyprotein_1ab"/>
</dbReference>
<dbReference type="GO" id="GO:0003677">
    <property type="term" value="F:DNA binding"/>
    <property type="evidence" value="ECO:0007669"/>
    <property type="project" value="UniProtKB-UniRule"/>
</dbReference>
<comment type="similarity">
    <text evidence="11">Belongs to the RecD family.</text>
</comment>
<dbReference type="GO" id="GO:0016887">
    <property type="term" value="F:ATP hydrolysis activity"/>
    <property type="evidence" value="ECO:0007669"/>
    <property type="project" value="RHEA"/>
</dbReference>
<keyword evidence="3 11" id="KW-0227">DNA damage</keyword>
<dbReference type="RefSeq" id="WP_110019256.1">
    <property type="nucleotide sequence ID" value="NZ_QGTJ01000008.1"/>
</dbReference>
<keyword evidence="1 11" id="KW-0540">Nuclease</keyword>
<evidence type="ECO:0000256" key="9">
    <source>
        <dbReference type="ARBA" id="ARBA00023204"/>
    </source>
</evidence>
<organism evidence="14 15">
    <name type="scientific">Plasticicumulans acidivorans</name>
    <dbReference type="NCBI Taxonomy" id="886464"/>
    <lineage>
        <taxon>Bacteria</taxon>
        <taxon>Pseudomonadati</taxon>
        <taxon>Pseudomonadota</taxon>
        <taxon>Gammaproteobacteria</taxon>
        <taxon>Candidatus Competibacteraceae</taxon>
        <taxon>Plasticicumulans</taxon>
    </lineage>
</organism>
<dbReference type="NCBIfam" id="TIGR01447">
    <property type="entry name" value="recD"/>
    <property type="match status" value="1"/>
</dbReference>
<feature type="domain" description="UvrD-like helicase C-terminal" evidence="12">
    <location>
        <begin position="535"/>
        <end position="578"/>
    </location>
</feature>
<evidence type="ECO:0000256" key="6">
    <source>
        <dbReference type="ARBA" id="ARBA00022839"/>
    </source>
</evidence>
<keyword evidence="9 11" id="KW-0234">DNA repair</keyword>
<dbReference type="GO" id="GO:0000724">
    <property type="term" value="P:double-strand break repair via homologous recombination"/>
    <property type="evidence" value="ECO:0007669"/>
    <property type="project" value="UniProtKB-UniRule"/>
</dbReference>
<comment type="miscellaneous">
    <text evidence="11">In the RecBCD complex, RecB has a slow 3'-5' helicase, an exonuclease activity and loads RecA onto ssDNA, RecD has a fast 5'-3' helicase activity, while RecC stimulates the ATPase and processivity of the RecB helicase and contributes to recognition of the Chi site.</text>
</comment>
<dbReference type="Gene3D" id="1.10.10.1020">
    <property type="entry name" value="RecBCD complex, subunit RecD, N-terminal domain"/>
    <property type="match status" value="1"/>
</dbReference>
<dbReference type="Pfam" id="PF13245">
    <property type="entry name" value="AAA_19"/>
    <property type="match status" value="1"/>
</dbReference>
<feature type="binding site" evidence="11">
    <location>
        <begin position="182"/>
        <end position="189"/>
    </location>
    <ligand>
        <name>ATP</name>
        <dbReference type="ChEBI" id="CHEBI:30616"/>
    </ligand>
</feature>
<evidence type="ECO:0000256" key="7">
    <source>
        <dbReference type="ARBA" id="ARBA00022840"/>
    </source>
</evidence>
<accession>A0A317MXV9</accession>
<dbReference type="GO" id="GO:0017116">
    <property type="term" value="F:single-stranded DNA helicase activity"/>
    <property type="evidence" value="ECO:0007669"/>
    <property type="project" value="TreeGrafter"/>
</dbReference>
<keyword evidence="4 11" id="KW-0378">Hydrolase</keyword>
<evidence type="ECO:0000259" key="13">
    <source>
        <dbReference type="Pfam" id="PF21185"/>
    </source>
</evidence>
<keyword evidence="5 11" id="KW-0347">Helicase</keyword>
<dbReference type="Gene3D" id="3.40.50.300">
    <property type="entry name" value="P-loop containing nucleotide triphosphate hydrolases"/>
    <property type="match status" value="3"/>
</dbReference>
<dbReference type="Pfam" id="PF21185">
    <property type="entry name" value="RecD_N"/>
    <property type="match status" value="1"/>
</dbReference>
<comment type="function">
    <text evidence="11">A helicase/nuclease that prepares dsDNA breaks (DSB) for recombinational DNA repair. Binds to DSBs and unwinds DNA via a highly rapid and processive ATP-dependent bidirectional helicase activity. Unwinds dsDNA until it encounters a Chi (crossover hotspot instigator) sequence from the 3' direction. Cuts ssDNA a few nucleotides 3' to the Chi site. The properties and activities of the enzyme are changed at Chi. The Chi-altered holoenzyme produces a long 3'-ssDNA overhang and facilitates RecA-binding to the ssDNA for homologous DNA recombination and repair. Holoenzyme degrades any linearized DNA that is unable to undergo homologous recombination. In the holoenzyme this subunit has ssDNA-dependent ATPase and 5'-3' helicase activity. When added to pre-assembled RecBC greatly stimulates nuclease activity and augments holoenzyme processivity. Negatively regulates the RecA-loading ability of RecBCD.</text>
</comment>
<dbReference type="Proteomes" id="UP000246569">
    <property type="component" value="Unassembled WGS sequence"/>
</dbReference>
<gene>
    <name evidence="11" type="primary">recD</name>
    <name evidence="14" type="ORF">C7443_10876</name>
</gene>
<dbReference type="CDD" id="cd18809">
    <property type="entry name" value="SF1_C_RecD"/>
    <property type="match status" value="1"/>
</dbReference>
<dbReference type="InterPro" id="IPR049550">
    <property type="entry name" value="RecD_N"/>
</dbReference>
<dbReference type="GO" id="GO:0043139">
    <property type="term" value="F:5'-3' DNA helicase activity"/>
    <property type="evidence" value="ECO:0007669"/>
    <property type="project" value="UniProtKB-UniRule"/>
</dbReference>
<dbReference type="EC" id="5.6.2.3" evidence="11"/>
<evidence type="ECO:0000313" key="14">
    <source>
        <dbReference type="EMBL" id="PWV60147.1"/>
    </source>
</evidence>
<keyword evidence="8 11" id="KW-0238">DNA-binding</keyword>
<evidence type="ECO:0000256" key="3">
    <source>
        <dbReference type="ARBA" id="ARBA00022763"/>
    </source>
</evidence>
<dbReference type="OrthoDB" id="9803432at2"/>
<dbReference type="InterPro" id="IPR027785">
    <property type="entry name" value="UvrD-like_helicase_C"/>
</dbReference>
<dbReference type="PANTHER" id="PTHR43788:SF6">
    <property type="entry name" value="DNA HELICASE B"/>
    <property type="match status" value="1"/>
</dbReference>
<dbReference type="GO" id="GO:0008854">
    <property type="term" value="F:exodeoxyribonuclease V activity"/>
    <property type="evidence" value="ECO:0007669"/>
    <property type="project" value="InterPro"/>
</dbReference>
<keyword evidence="7 11" id="KW-0067">ATP-binding</keyword>
<dbReference type="PANTHER" id="PTHR43788">
    <property type="entry name" value="DNA2/NAM7 HELICASE FAMILY MEMBER"/>
    <property type="match status" value="1"/>
</dbReference>
<proteinExistence type="inferred from homology"/>
<evidence type="ECO:0000256" key="10">
    <source>
        <dbReference type="ARBA" id="ARBA00023235"/>
    </source>
</evidence>
<evidence type="ECO:0000256" key="11">
    <source>
        <dbReference type="HAMAP-Rule" id="MF_01487"/>
    </source>
</evidence>
<dbReference type="InterPro" id="IPR006344">
    <property type="entry name" value="RecD"/>
</dbReference>
<evidence type="ECO:0000313" key="15">
    <source>
        <dbReference type="Proteomes" id="UP000246569"/>
    </source>
</evidence>
<keyword evidence="10 11" id="KW-0413">Isomerase</keyword>
<dbReference type="GO" id="GO:0009338">
    <property type="term" value="C:exodeoxyribonuclease V complex"/>
    <property type="evidence" value="ECO:0007669"/>
    <property type="project" value="InterPro"/>
</dbReference>
<dbReference type="InterPro" id="IPR041851">
    <property type="entry name" value="RecD_N_sf"/>
</dbReference>
<name>A0A317MXV9_9GAMM</name>
<evidence type="ECO:0000256" key="1">
    <source>
        <dbReference type="ARBA" id="ARBA00022722"/>
    </source>
</evidence>
<dbReference type="SUPFAM" id="SSF52540">
    <property type="entry name" value="P-loop containing nucleoside triphosphate hydrolases"/>
    <property type="match status" value="2"/>
</dbReference>
<dbReference type="EMBL" id="QGTJ01000008">
    <property type="protein sequence ID" value="PWV60147.1"/>
    <property type="molecule type" value="Genomic_DNA"/>
</dbReference>
<dbReference type="AlphaFoldDB" id="A0A317MXV9"/>
<evidence type="ECO:0000256" key="4">
    <source>
        <dbReference type="ARBA" id="ARBA00022801"/>
    </source>
</evidence>
<evidence type="ECO:0000256" key="2">
    <source>
        <dbReference type="ARBA" id="ARBA00022741"/>
    </source>
</evidence>
<comment type="caution">
    <text evidence="14">The sequence shown here is derived from an EMBL/GenBank/DDBJ whole genome shotgun (WGS) entry which is preliminary data.</text>
</comment>
<dbReference type="GO" id="GO:0005524">
    <property type="term" value="F:ATP binding"/>
    <property type="evidence" value="ECO:0007669"/>
    <property type="project" value="UniProtKB-UniRule"/>
</dbReference>
<sequence>MSTTDIDSDTDARLCRLFNAGRIDALDLEFARMIGRQCRSTRWDWLLAAALASHAPALGHVCEPLAGPRRLLLGADERGEALWTPQAAGWLQRLRDCPALGRPGELKPLLLDASGRLYLYRYWLAERTLAERLLALAAQPVAVDEARLAADLATLFPGAAADDGQLRAAATAALSALALITGGPGTGKTTTLASVLAALLRQGEPPPRIALAAPTGKAAARMGEALDQRRPAIAAAFGADFAAQLPTTAMTLHRLLGLRPDGSARHDAATPLDCDVLVIDEASMVDLTLMSRTLAALPPRARLILLGDRHQLASVDAGAVLGDLGAQAGPPSPAFAERLRRVAGAAPAAAEAGSALRDGIAELSVSHRFGADSGIGRLARAINAGDADAALASLEAGLDDLAWQPAAGSEAAVARALAGYEAYLQALAAGADAPALAAAFAGFRLLAATRHGPLGVETLNARIEARIRQRLRCGEVLWYPGRAVMVTRNDYTLGLFNGDVGIAVGSEQGLRVAFVGADGHCRTLPVPRLPEHEPVFAMTVHKAQGSEFEHVLLVLAASEQATSRELFYTGVTRARRQLELLAEREALQQAVQTVKPRASGLADRLAGQWD</sequence>
<keyword evidence="6 11" id="KW-0269">Exonuclease</keyword>
<comment type="subunit">
    <text evidence="11">Heterotrimer of RecB, RecC and RecD. All subunits contribute to DNA-binding.</text>
</comment>
<evidence type="ECO:0000256" key="8">
    <source>
        <dbReference type="ARBA" id="ARBA00023125"/>
    </source>
</evidence>
<dbReference type="InterPro" id="IPR027417">
    <property type="entry name" value="P-loop_NTPase"/>
</dbReference>
<keyword evidence="15" id="KW-1185">Reference proteome</keyword>
<reference evidence="14 15" key="1">
    <citation type="submission" date="2018-05" db="EMBL/GenBank/DDBJ databases">
        <title>Genomic Encyclopedia of Type Strains, Phase IV (KMG-IV): sequencing the most valuable type-strain genomes for metagenomic binning, comparative biology and taxonomic classification.</title>
        <authorList>
            <person name="Goeker M."/>
        </authorList>
    </citation>
    <scope>NUCLEOTIDE SEQUENCE [LARGE SCALE GENOMIC DNA]</scope>
    <source>
        <strain evidence="14 15">DSM 23606</strain>
    </source>
</reference>
<dbReference type="CDD" id="cd17933">
    <property type="entry name" value="DEXSc_RecD-like"/>
    <property type="match status" value="1"/>
</dbReference>
<dbReference type="HAMAP" id="MF_01487">
    <property type="entry name" value="RecD"/>
    <property type="match status" value="1"/>
</dbReference>
<dbReference type="Pfam" id="PF13538">
    <property type="entry name" value="UvrD_C_2"/>
    <property type="match status" value="1"/>
</dbReference>
<protein>
    <recommendedName>
        <fullName evidence="11">RecBCD enzyme subunit RecD</fullName>
        <ecNumber evidence="11">5.6.2.3</ecNumber>
    </recommendedName>
    <alternativeName>
        <fullName evidence="11">DNA 5'-3' helicase subunit RecD</fullName>
    </alternativeName>
    <alternativeName>
        <fullName evidence="11">Exonuclease V subunit RecD</fullName>
        <shortName evidence="11">ExoV subunit RecD</shortName>
    </alternativeName>
    <alternativeName>
        <fullName evidence="11">Helicase/nuclease RecBCD subunit RecD</fullName>
    </alternativeName>
</protein>
<evidence type="ECO:0000256" key="5">
    <source>
        <dbReference type="ARBA" id="ARBA00022806"/>
    </source>
</evidence>
<evidence type="ECO:0000259" key="12">
    <source>
        <dbReference type="Pfam" id="PF13538"/>
    </source>
</evidence>
<comment type="catalytic activity">
    <reaction evidence="11">
        <text>ATP + H2O = ADP + phosphate + H(+)</text>
        <dbReference type="Rhea" id="RHEA:13065"/>
        <dbReference type="ChEBI" id="CHEBI:15377"/>
        <dbReference type="ChEBI" id="CHEBI:15378"/>
        <dbReference type="ChEBI" id="CHEBI:30616"/>
        <dbReference type="ChEBI" id="CHEBI:43474"/>
        <dbReference type="ChEBI" id="CHEBI:456216"/>
        <dbReference type="EC" id="5.6.2.3"/>
    </reaction>
</comment>
<feature type="domain" description="RecBCD enzyme subunit RecD N-terminal" evidence="13">
    <location>
        <begin position="20"/>
        <end position="118"/>
    </location>
</feature>